<evidence type="ECO:0000313" key="9">
    <source>
        <dbReference type="EMBL" id="GAA4780543.1"/>
    </source>
</evidence>
<dbReference type="InterPro" id="IPR050131">
    <property type="entry name" value="Peptidase_S8_subtilisin-like"/>
</dbReference>
<evidence type="ECO:0000259" key="8">
    <source>
        <dbReference type="Pfam" id="PF05922"/>
    </source>
</evidence>
<dbReference type="SUPFAM" id="SSF52743">
    <property type="entry name" value="Subtilisin-like"/>
    <property type="match status" value="1"/>
</dbReference>
<keyword evidence="4 5" id="KW-0720">Serine protease</keyword>
<gene>
    <name evidence="9" type="ORF">GCM10023329_32430</name>
</gene>
<keyword evidence="2 5" id="KW-0645">Protease</keyword>
<dbReference type="Pfam" id="PF00082">
    <property type="entry name" value="Peptidase_S8"/>
    <property type="match status" value="1"/>
</dbReference>
<feature type="active site" description="Charge relay system" evidence="5">
    <location>
        <position position="341"/>
    </location>
</feature>
<dbReference type="InterPro" id="IPR034193">
    <property type="entry name" value="PCSK9_ProteinaseK-like"/>
</dbReference>
<dbReference type="InterPro" id="IPR010259">
    <property type="entry name" value="S8pro/Inhibitor_I9"/>
</dbReference>
<accession>A0ABP9AF63</accession>
<feature type="domain" description="Peptidase S8/S53" evidence="7">
    <location>
        <begin position="156"/>
        <end position="372"/>
    </location>
</feature>
<evidence type="ECO:0000256" key="2">
    <source>
        <dbReference type="ARBA" id="ARBA00022670"/>
    </source>
</evidence>
<feature type="chain" id="PRO_5047046051" evidence="6">
    <location>
        <begin position="27"/>
        <end position="395"/>
    </location>
</feature>
<feature type="domain" description="Inhibitor I9" evidence="8">
    <location>
        <begin position="74"/>
        <end position="110"/>
    </location>
</feature>
<dbReference type="Proteomes" id="UP001501147">
    <property type="component" value="Unassembled WGS sequence"/>
</dbReference>
<keyword evidence="3 5" id="KW-0378">Hydrolase</keyword>
<feature type="active site" description="Charge relay system" evidence="5">
    <location>
        <position position="191"/>
    </location>
</feature>
<dbReference type="PANTHER" id="PTHR43806">
    <property type="entry name" value="PEPTIDASE S8"/>
    <property type="match status" value="1"/>
</dbReference>
<comment type="caution">
    <text evidence="9">The sequence shown here is derived from an EMBL/GenBank/DDBJ whole genome shotgun (WGS) entry which is preliminary data.</text>
</comment>
<dbReference type="PROSITE" id="PS51892">
    <property type="entry name" value="SUBTILASE"/>
    <property type="match status" value="1"/>
</dbReference>
<dbReference type="EMBL" id="BAABJV010000007">
    <property type="protein sequence ID" value="GAA4780543.1"/>
    <property type="molecule type" value="Genomic_DNA"/>
</dbReference>
<reference evidence="10" key="1">
    <citation type="journal article" date="2019" name="Int. J. Syst. Evol. Microbiol.">
        <title>The Global Catalogue of Microorganisms (GCM) 10K type strain sequencing project: providing services to taxonomists for standard genome sequencing and annotation.</title>
        <authorList>
            <consortium name="The Broad Institute Genomics Platform"/>
            <consortium name="The Broad Institute Genome Sequencing Center for Infectious Disease"/>
            <person name="Wu L."/>
            <person name="Ma J."/>
        </authorList>
    </citation>
    <scope>NUCLEOTIDE SEQUENCE [LARGE SCALE GENOMIC DNA]</scope>
    <source>
        <strain evidence="10">JCM 18324</strain>
    </source>
</reference>
<keyword evidence="6" id="KW-0732">Signal</keyword>
<evidence type="ECO:0000256" key="3">
    <source>
        <dbReference type="ARBA" id="ARBA00022801"/>
    </source>
</evidence>
<evidence type="ECO:0000313" key="10">
    <source>
        <dbReference type="Proteomes" id="UP001501147"/>
    </source>
</evidence>
<dbReference type="InterPro" id="IPR036852">
    <property type="entry name" value="Peptidase_S8/S53_dom_sf"/>
</dbReference>
<dbReference type="InterPro" id="IPR022398">
    <property type="entry name" value="Peptidase_S8_His-AS"/>
</dbReference>
<feature type="signal peptide" evidence="6">
    <location>
        <begin position="1"/>
        <end position="26"/>
    </location>
</feature>
<dbReference type="CDD" id="cd04077">
    <property type="entry name" value="Peptidases_S8_PCSK9_ProteinaseK_like"/>
    <property type="match status" value="1"/>
</dbReference>
<evidence type="ECO:0000259" key="7">
    <source>
        <dbReference type="Pfam" id="PF00082"/>
    </source>
</evidence>
<dbReference type="InterPro" id="IPR000209">
    <property type="entry name" value="Peptidase_S8/S53_dom"/>
</dbReference>
<evidence type="ECO:0000256" key="6">
    <source>
        <dbReference type="SAM" id="SignalP"/>
    </source>
</evidence>
<feature type="active site" description="Charge relay system" evidence="5">
    <location>
        <position position="158"/>
    </location>
</feature>
<protein>
    <submittedName>
        <fullName evidence="9">Uncharacterized protein</fullName>
    </submittedName>
</protein>
<evidence type="ECO:0000256" key="5">
    <source>
        <dbReference type="PROSITE-ProRule" id="PRU01240"/>
    </source>
</evidence>
<proteinExistence type="inferred from homology"/>
<dbReference type="Pfam" id="PF05922">
    <property type="entry name" value="Inhibitor_I9"/>
    <property type="match status" value="1"/>
</dbReference>
<evidence type="ECO:0000256" key="1">
    <source>
        <dbReference type="ARBA" id="ARBA00011073"/>
    </source>
</evidence>
<dbReference type="Gene3D" id="3.40.50.200">
    <property type="entry name" value="Peptidase S8/S53 domain"/>
    <property type="match status" value="1"/>
</dbReference>
<dbReference type="InterPro" id="IPR015500">
    <property type="entry name" value="Peptidase_S8_subtilisin-rel"/>
</dbReference>
<dbReference type="PRINTS" id="PR00723">
    <property type="entry name" value="SUBTILISIN"/>
</dbReference>
<keyword evidence="10" id="KW-1185">Reference proteome</keyword>
<name>A0ABP9AF63_9ACTN</name>
<organism evidence="9 10">
    <name type="scientific">Streptomyces sanyensis</name>
    <dbReference type="NCBI Taxonomy" id="568869"/>
    <lineage>
        <taxon>Bacteria</taxon>
        <taxon>Bacillati</taxon>
        <taxon>Actinomycetota</taxon>
        <taxon>Actinomycetes</taxon>
        <taxon>Kitasatosporales</taxon>
        <taxon>Streptomycetaceae</taxon>
        <taxon>Streptomyces</taxon>
    </lineage>
</organism>
<dbReference type="PANTHER" id="PTHR43806:SF11">
    <property type="entry name" value="CEREVISIN-RELATED"/>
    <property type="match status" value="1"/>
</dbReference>
<dbReference type="InterPro" id="IPR023828">
    <property type="entry name" value="Peptidase_S8_Ser-AS"/>
</dbReference>
<dbReference type="PROSITE" id="PS00137">
    <property type="entry name" value="SUBTILASE_HIS"/>
    <property type="match status" value="1"/>
</dbReference>
<dbReference type="SUPFAM" id="SSF54897">
    <property type="entry name" value="Protease propeptides/inhibitors"/>
    <property type="match status" value="1"/>
</dbReference>
<evidence type="ECO:0000256" key="4">
    <source>
        <dbReference type="ARBA" id="ARBA00022825"/>
    </source>
</evidence>
<dbReference type="RefSeq" id="WP_345614147.1">
    <property type="nucleotide sequence ID" value="NZ_BAABJV010000007.1"/>
</dbReference>
<dbReference type="PROSITE" id="PS00138">
    <property type="entry name" value="SUBTILASE_SER"/>
    <property type="match status" value="1"/>
</dbReference>
<dbReference type="InterPro" id="IPR037045">
    <property type="entry name" value="S8pro/Inhibitor_I9_sf"/>
</dbReference>
<comment type="similarity">
    <text evidence="1 5">Belongs to the peptidase S8 family.</text>
</comment>
<sequence length="395" mass="39229">MRTRTRLSACAAALAALLAPVPPATALDEPGPARAPAPLYRSAAPLAGQYIVSLGESADAESLLAELDLVSLFTYSAVARGFAARLTPGELAAVRSAPGVTAVEQDAEVSAVAALPAGGAHASTPSWGLDRIDQRDLPLDGEFAVHGTGAGATGYILDTGIDYAHEEFGGRARPGYDAIGDGRDGADCEGHGTHVAGTVGGASYGVARGADLVSVRVLDCRGRGTWSGIMAGLDWIARDASGPAVMNASLGGPASRMVNDALDRVAAGGVVPVVAAGNEGGDACRVSPASAPSAFTVGATDAQDRQTGFSNHGACLAMYAPGTQIVSARLGGGGLALDGTSMAAPHVAGVALLARAAAPAADVAAVEHLLLEISAEGRLAVTEGSPDRLLQTGGL</sequence>
<dbReference type="Gene3D" id="3.30.70.80">
    <property type="entry name" value="Peptidase S8 propeptide/proteinase inhibitor I9"/>
    <property type="match status" value="1"/>
</dbReference>